<proteinExistence type="predicted"/>
<protein>
    <submittedName>
        <fullName evidence="10">Putative spermidine/putrescine transport system permease protein</fullName>
    </submittedName>
</protein>
<feature type="transmembrane region" description="Helical" evidence="8">
    <location>
        <begin position="93"/>
        <end position="113"/>
    </location>
</feature>
<dbReference type="OrthoDB" id="1454623at2"/>
<organism evidence="10 11">
    <name type="scientific">Pontibacter chinhatensis</name>
    <dbReference type="NCBI Taxonomy" id="1436961"/>
    <lineage>
        <taxon>Bacteria</taxon>
        <taxon>Pseudomonadati</taxon>
        <taxon>Bacteroidota</taxon>
        <taxon>Cytophagia</taxon>
        <taxon>Cytophagales</taxon>
        <taxon>Hymenobacteraceae</taxon>
        <taxon>Pontibacter</taxon>
    </lineage>
</organism>
<evidence type="ECO:0000313" key="10">
    <source>
        <dbReference type="EMBL" id="SFG04620.1"/>
    </source>
</evidence>
<evidence type="ECO:0000256" key="8">
    <source>
        <dbReference type="SAM" id="Phobius"/>
    </source>
</evidence>
<dbReference type="GO" id="GO:0005886">
    <property type="term" value="C:plasma membrane"/>
    <property type="evidence" value="ECO:0007669"/>
    <property type="project" value="UniProtKB-SubCell"/>
</dbReference>
<reference evidence="11" key="1">
    <citation type="submission" date="2016-10" db="EMBL/GenBank/DDBJ databases">
        <authorList>
            <person name="Varghese N."/>
            <person name="Submissions S."/>
        </authorList>
    </citation>
    <scope>NUCLEOTIDE SEQUENCE [LARGE SCALE GENOMIC DNA]</scope>
    <source>
        <strain evidence="11">LP51</strain>
    </source>
</reference>
<keyword evidence="11" id="KW-1185">Reference proteome</keyword>
<keyword evidence="3" id="KW-1003">Cell membrane</keyword>
<feature type="transmembrane region" description="Helical" evidence="8">
    <location>
        <begin position="125"/>
        <end position="148"/>
    </location>
</feature>
<evidence type="ECO:0000256" key="6">
    <source>
        <dbReference type="ARBA" id="ARBA00022989"/>
    </source>
</evidence>
<dbReference type="PANTHER" id="PTHR43357">
    <property type="entry name" value="INNER MEMBRANE ABC TRANSPORTER PERMEASE PROTEIN YDCV"/>
    <property type="match status" value="1"/>
</dbReference>
<comment type="subcellular location">
    <subcellularLocation>
        <location evidence="1">Cell inner membrane</location>
        <topology evidence="1">Multi-pass membrane protein</topology>
    </subcellularLocation>
</comment>
<keyword evidence="2" id="KW-0813">Transport</keyword>
<name>A0A1I2NNL6_9BACT</name>
<dbReference type="Gene3D" id="1.10.3720.10">
    <property type="entry name" value="MetI-like"/>
    <property type="match status" value="1"/>
</dbReference>
<dbReference type="InterPro" id="IPR000515">
    <property type="entry name" value="MetI-like"/>
</dbReference>
<keyword evidence="4" id="KW-0997">Cell inner membrane</keyword>
<dbReference type="AlphaFoldDB" id="A0A1I2NNL6"/>
<feature type="transmembrane region" description="Helical" evidence="8">
    <location>
        <begin position="181"/>
        <end position="204"/>
    </location>
</feature>
<accession>A0A1I2NNL6</accession>
<evidence type="ECO:0000256" key="4">
    <source>
        <dbReference type="ARBA" id="ARBA00022519"/>
    </source>
</evidence>
<dbReference type="PANTHER" id="PTHR43357:SF4">
    <property type="entry name" value="INNER MEMBRANE ABC TRANSPORTER PERMEASE PROTEIN YDCV"/>
    <property type="match status" value="1"/>
</dbReference>
<dbReference type="RefSeq" id="WP_092099151.1">
    <property type="nucleotide sequence ID" value="NZ_FOOT01000001.1"/>
</dbReference>
<evidence type="ECO:0000259" key="9">
    <source>
        <dbReference type="PROSITE" id="PS50928"/>
    </source>
</evidence>
<dbReference type="Proteomes" id="UP000198724">
    <property type="component" value="Unassembled WGS sequence"/>
</dbReference>
<evidence type="ECO:0000256" key="2">
    <source>
        <dbReference type="ARBA" id="ARBA00022448"/>
    </source>
</evidence>
<dbReference type="EMBL" id="FOOT01000001">
    <property type="protein sequence ID" value="SFG04620.1"/>
    <property type="molecule type" value="Genomic_DNA"/>
</dbReference>
<evidence type="ECO:0000313" key="11">
    <source>
        <dbReference type="Proteomes" id="UP000198724"/>
    </source>
</evidence>
<dbReference type="InterPro" id="IPR035906">
    <property type="entry name" value="MetI-like_sf"/>
</dbReference>
<dbReference type="SUPFAM" id="SSF161098">
    <property type="entry name" value="MetI-like"/>
    <property type="match status" value="1"/>
</dbReference>
<dbReference type="STRING" id="1436961.SAMN05421739_101775"/>
<feature type="transmembrane region" description="Helical" evidence="8">
    <location>
        <begin position="55"/>
        <end position="81"/>
    </location>
</feature>
<keyword evidence="6 8" id="KW-1133">Transmembrane helix</keyword>
<evidence type="ECO:0000256" key="5">
    <source>
        <dbReference type="ARBA" id="ARBA00022692"/>
    </source>
</evidence>
<dbReference type="GO" id="GO:0055085">
    <property type="term" value="P:transmembrane transport"/>
    <property type="evidence" value="ECO:0007669"/>
    <property type="project" value="InterPro"/>
</dbReference>
<keyword evidence="5 8" id="KW-0812">Transmembrane</keyword>
<sequence length="253" mass="28646">MLRRILTAILITAILLPFLFFGVLSVGQAWFYPSILPQRFTLSNWQELLVGQSELQLSLLLSLLLGMGVAILATLAGFVISKEIARAKYKNRWLLLAYWPFVLSPVVLAILVQRFFLLTGMSGEVIGVLLGQFILAFPFAVIFFQSFWTYEILQMEQQSQTLGASAVYTLQQVLLPLAKPLLLICFFQTFLISWFEYGLTQFIGLGKIKTLTILVFKYVNEANIFHAALASLLLMLPPALLLWLNKKFVFRGI</sequence>
<evidence type="ECO:0000256" key="7">
    <source>
        <dbReference type="ARBA" id="ARBA00023136"/>
    </source>
</evidence>
<evidence type="ECO:0000256" key="1">
    <source>
        <dbReference type="ARBA" id="ARBA00004429"/>
    </source>
</evidence>
<feature type="domain" description="ABC transmembrane type-1" evidence="9">
    <location>
        <begin position="59"/>
        <end position="245"/>
    </location>
</feature>
<dbReference type="PROSITE" id="PS50928">
    <property type="entry name" value="ABC_TM1"/>
    <property type="match status" value="1"/>
</dbReference>
<gene>
    <name evidence="10" type="ORF">SAMN05421739_101775</name>
</gene>
<feature type="transmembrane region" description="Helical" evidence="8">
    <location>
        <begin position="224"/>
        <end position="244"/>
    </location>
</feature>
<keyword evidence="7 8" id="KW-0472">Membrane</keyword>
<evidence type="ECO:0000256" key="3">
    <source>
        <dbReference type="ARBA" id="ARBA00022475"/>
    </source>
</evidence>